<reference evidence="2" key="1">
    <citation type="journal article" date="2017" name="Nat. Ecol. Evol.">
        <title>Genome expansion and lineage-specific genetic innovations in the forest pathogenic fungi Armillaria.</title>
        <authorList>
            <person name="Sipos G."/>
            <person name="Prasanna A.N."/>
            <person name="Walter M.C."/>
            <person name="O'Connor E."/>
            <person name="Balint B."/>
            <person name="Krizsan K."/>
            <person name="Kiss B."/>
            <person name="Hess J."/>
            <person name="Varga T."/>
            <person name="Slot J."/>
            <person name="Riley R."/>
            <person name="Boka B."/>
            <person name="Rigling D."/>
            <person name="Barry K."/>
            <person name="Lee J."/>
            <person name="Mihaltcheva S."/>
            <person name="LaButti K."/>
            <person name="Lipzen A."/>
            <person name="Waldron R."/>
            <person name="Moloney N.M."/>
            <person name="Sperisen C."/>
            <person name="Kredics L."/>
            <person name="Vagvoelgyi C."/>
            <person name="Patrignani A."/>
            <person name="Fitzpatrick D."/>
            <person name="Nagy I."/>
            <person name="Doyle S."/>
            <person name="Anderson J.B."/>
            <person name="Grigoriev I.V."/>
            <person name="Gueldener U."/>
            <person name="Muensterkoetter M."/>
            <person name="Nagy L.G."/>
        </authorList>
    </citation>
    <scope>NUCLEOTIDE SEQUENCE [LARGE SCALE GENOMIC DNA]</scope>
    <source>
        <strain evidence="2">C18/9</strain>
    </source>
</reference>
<name>A0A284QWV2_ARMOS</name>
<keyword evidence="2" id="KW-1185">Reference proteome</keyword>
<protein>
    <submittedName>
        <fullName evidence="1">Uncharacterized protein</fullName>
    </submittedName>
</protein>
<organism evidence="1 2">
    <name type="scientific">Armillaria ostoyae</name>
    <name type="common">Armillaria root rot fungus</name>
    <dbReference type="NCBI Taxonomy" id="47428"/>
    <lineage>
        <taxon>Eukaryota</taxon>
        <taxon>Fungi</taxon>
        <taxon>Dikarya</taxon>
        <taxon>Basidiomycota</taxon>
        <taxon>Agaricomycotina</taxon>
        <taxon>Agaricomycetes</taxon>
        <taxon>Agaricomycetidae</taxon>
        <taxon>Agaricales</taxon>
        <taxon>Marasmiineae</taxon>
        <taxon>Physalacriaceae</taxon>
        <taxon>Armillaria</taxon>
    </lineage>
</organism>
<dbReference type="Proteomes" id="UP000219338">
    <property type="component" value="Unassembled WGS sequence"/>
</dbReference>
<evidence type="ECO:0000313" key="1">
    <source>
        <dbReference type="EMBL" id="SJL00949.1"/>
    </source>
</evidence>
<dbReference type="EMBL" id="FUEG01000003">
    <property type="protein sequence ID" value="SJL00949.1"/>
    <property type="molecule type" value="Genomic_DNA"/>
</dbReference>
<dbReference type="AlphaFoldDB" id="A0A284QWV2"/>
<gene>
    <name evidence="1" type="ORF">ARMOST_04262</name>
</gene>
<proteinExistence type="predicted"/>
<accession>A0A284QWV2</accession>
<dbReference type="OrthoDB" id="10572389at2759"/>
<sequence>MKTAHRQMKGDIGCAGNGKSLRVVAFIGTHVSVARSYPHDSLLRVKYGQCVFPTGILATNGTASASLSVDAIDPPAEETKAKPLDGAALWSIRHINDAAYKTWKNIRTLVNSLLRLKPSGCAFAQVDVSFHRFTVKAGHSFAVTASLKLQWSYPKYLIPRSSVWSATSPTVLYIPDDKSRACRVSS</sequence>
<evidence type="ECO:0000313" key="2">
    <source>
        <dbReference type="Proteomes" id="UP000219338"/>
    </source>
</evidence>